<dbReference type="RefSeq" id="WP_014165707.1">
    <property type="nucleotide sequence ID" value="NZ_CP010992.1"/>
</dbReference>
<dbReference type="Pfam" id="PF18962">
    <property type="entry name" value="Por_Secre_tail"/>
    <property type="match status" value="1"/>
</dbReference>
<dbReference type="EMBL" id="MF535411">
    <property type="protein sequence ID" value="ATB19407.1"/>
    <property type="molecule type" value="Genomic_DNA"/>
</dbReference>
<dbReference type="AlphaFoldDB" id="A0A290DSI2"/>
<proteinExistence type="predicted"/>
<evidence type="ECO:0000256" key="2">
    <source>
        <dbReference type="SAM" id="SignalP"/>
    </source>
</evidence>
<dbReference type="Proteomes" id="UP000304840">
    <property type="component" value="Chromosome"/>
</dbReference>
<reference evidence="4" key="2">
    <citation type="submission" date="2017-07" db="EMBL/GenBank/DDBJ databases">
        <title>The type IX secretion system is required for virulence of the fish pathogen Flavobacterium columnare.</title>
        <authorList>
            <person name="Li N."/>
            <person name="Zhu Y."/>
            <person name="LaFrentz B.R."/>
            <person name="Evenhuis J.P."/>
            <person name="Hunnicutt D.H."/>
            <person name="Conrad R.A."/>
            <person name="Barbier P."/>
            <person name="Gullstrand C.W."/>
            <person name="Roets J.E."/>
            <person name="Powers J.L."/>
            <person name="Kulkarni S.S."/>
            <person name="Erbes D.H."/>
            <person name="Garcia J.C."/>
            <person name="Nie P."/>
            <person name="McBride M.J."/>
        </authorList>
    </citation>
    <scope>NUCLEOTIDE SEQUENCE</scope>
    <source>
        <strain evidence="4">IA-S-4</strain>
    </source>
</reference>
<dbReference type="NCBIfam" id="TIGR04183">
    <property type="entry name" value="Por_Secre_tail"/>
    <property type="match status" value="1"/>
</dbReference>
<evidence type="ECO:0000259" key="3">
    <source>
        <dbReference type="Pfam" id="PF18962"/>
    </source>
</evidence>
<evidence type="ECO:0000313" key="5">
    <source>
        <dbReference type="EMBL" id="QCV57160.1"/>
    </source>
</evidence>
<feature type="chain" id="PRO_5041801500" evidence="2">
    <location>
        <begin position="22"/>
        <end position="280"/>
    </location>
</feature>
<accession>A0A290DSI2</accession>
<evidence type="ECO:0000256" key="1">
    <source>
        <dbReference type="ARBA" id="ARBA00022729"/>
    </source>
</evidence>
<feature type="domain" description="Secretion system C-terminal sorting" evidence="3">
    <location>
        <begin position="211"/>
        <end position="279"/>
    </location>
</feature>
<keyword evidence="1 2" id="KW-0732">Signal</keyword>
<reference evidence="5 6" key="4">
    <citation type="submission" date="2019-05" db="EMBL/GenBank/DDBJ databases">
        <authorList>
            <person name="Ravantti J.J."/>
        </authorList>
    </citation>
    <scope>NUCLEOTIDE SEQUENCE [LARGE SCALE GENOMIC DNA]</scope>
    <source>
        <strain evidence="5 6">B185</strain>
    </source>
</reference>
<reference evidence="5" key="3">
    <citation type="submission" date="2019-05" db="EMBL/GenBank/DDBJ databases">
        <title>Flavobacterium columnare strain B185, complete genome.</title>
        <authorList>
            <person name="Sundberg L.-R."/>
            <person name="Papponen P."/>
            <person name="Laanto E."/>
        </authorList>
    </citation>
    <scope>NUCLEOTIDE SEQUENCE</scope>
    <source>
        <strain evidence="5">B185</strain>
    </source>
</reference>
<feature type="signal peptide" evidence="2">
    <location>
        <begin position="1"/>
        <end position="21"/>
    </location>
</feature>
<dbReference type="OrthoDB" id="1056765at2"/>
<name>A0A290DSI2_9FLAO</name>
<organism evidence="4">
    <name type="scientific">Flavobacterium columnare</name>
    <dbReference type="NCBI Taxonomy" id="996"/>
    <lineage>
        <taxon>Bacteria</taxon>
        <taxon>Pseudomonadati</taxon>
        <taxon>Bacteroidota</taxon>
        <taxon>Flavobacteriia</taxon>
        <taxon>Flavobacteriales</taxon>
        <taxon>Flavobacteriaceae</taxon>
        <taxon>Flavobacterium</taxon>
    </lineage>
</organism>
<sequence length="280" mass="30594">MKKKSLFSLFSLFLFISNSFAQTTLTSWSFDGQTTNPNLGTGTLSLIGGVNPNTYQSGNGAGFAHSIKNFPLQGTASGTAGYQFMVSTNGYSGIIIKFDPRGQDASSKWQQYEYTIDGGNSWEILANNNGDLTNGFTASPMKSLLINDPRCNNNPNFGFRIVSIVNPNNNTYEPILGVYDPAANWRIDNVKIEASSVLNNEKNNEIEGLSVHPNPANSVLNITSSNFEEKQIEVYDTLGQKTLSSKVTDQIVNISSLTKGIYFAKITEKGKTATRKIIIE</sequence>
<dbReference type="InterPro" id="IPR026444">
    <property type="entry name" value="Secre_tail"/>
</dbReference>
<evidence type="ECO:0000313" key="4">
    <source>
        <dbReference type="EMBL" id="ATB19407.1"/>
    </source>
</evidence>
<evidence type="ECO:0000313" key="6">
    <source>
        <dbReference type="Proteomes" id="UP000304840"/>
    </source>
</evidence>
<dbReference type="GeneID" id="60758811"/>
<reference evidence="6" key="1">
    <citation type="submission" date="2016-03" db="EMBL/GenBank/DDBJ databases">
        <title>Flavobacterium columnare strain B185, complete genome.</title>
        <authorList>
            <person name="Sundberg L.-R."/>
            <person name="Papponen P."/>
            <person name="Laanto E."/>
        </authorList>
    </citation>
    <scope>NUCLEOTIDE SEQUENCE [LARGE SCALE GENOMIC DNA]</scope>
    <source>
        <strain evidence="6">B185</strain>
    </source>
</reference>
<gene>
    <name evidence="5" type="ORF">UN65_14895</name>
</gene>
<dbReference type="EMBL" id="CP010992">
    <property type="protein sequence ID" value="QCV57160.1"/>
    <property type="molecule type" value="Genomic_DNA"/>
</dbReference>
<protein>
    <submittedName>
        <fullName evidence="5">T9SS type A sorting domain-containing protein</fullName>
    </submittedName>
</protein>